<proteinExistence type="predicted"/>
<dbReference type="EMBL" id="CP067099">
    <property type="protein sequence ID" value="QQO62656.1"/>
    <property type="molecule type" value="Genomic_DNA"/>
</dbReference>
<dbReference type="GeneID" id="92277301"/>
<dbReference type="Proteomes" id="UP000596157">
    <property type="component" value="Chromosome"/>
</dbReference>
<keyword evidence="2" id="KW-1185">Reference proteome</keyword>
<dbReference type="RefSeq" id="WP_337979731.1">
    <property type="nucleotide sequence ID" value="NZ_CP067099.1"/>
</dbReference>
<accession>A0ABX7AFP5</accession>
<gene>
    <name evidence="1" type="ORF">JI723_01265</name>
</gene>
<evidence type="ECO:0000313" key="1">
    <source>
        <dbReference type="EMBL" id="QQO62656.1"/>
    </source>
</evidence>
<organism evidence="1 2">
    <name type="scientific">Providencia manganoxydans</name>
    <dbReference type="NCBI Taxonomy" id="2923283"/>
    <lineage>
        <taxon>Bacteria</taxon>
        <taxon>Pseudomonadati</taxon>
        <taxon>Pseudomonadota</taxon>
        <taxon>Gammaproteobacteria</taxon>
        <taxon>Enterobacterales</taxon>
        <taxon>Morganellaceae</taxon>
        <taxon>Providencia</taxon>
    </lineage>
</organism>
<protein>
    <submittedName>
        <fullName evidence="1">Uncharacterized protein</fullName>
    </submittedName>
</protein>
<evidence type="ECO:0000313" key="2">
    <source>
        <dbReference type="Proteomes" id="UP000596157"/>
    </source>
</evidence>
<sequence>MECEKHFTDEPVSDPVDAQPCEQSTKDCFFLSHEQADIDYYNQNIASPFDEGWEEYPENEDGTVPKEKIPVGVDYYSLLEYVSTISQSTSAPNKMKELAEEIMGHNRFFETLRERLGTPEAFLGFMLAFVSQHERPKGSEFHYKGKSHKFGRHHYKIEFFLERTFEPYTSKAYTSPTGSVHDIQQMATPSNVQMTAVNDLQKVIAVSLRYTVVDAWIDKWTVDEKGHKKREATRGDSLTVKTYTELADELIEYIASDIDIQNKADENGEKFAQGVMIAVDIALLFTGVGAAIRLGGKVAYRVAGEVANVVLMGNQTIEDMTAFLGYNENQGYNVLLNSMKYLDSQTGNTKAFEASYHAANMFILFGKNVKTKALTGVTSASGGASLVYLESFVGQESTLTMTQNIK</sequence>
<reference evidence="2" key="1">
    <citation type="submission" date="2021-01" db="EMBL/GenBank/DDBJ databases">
        <title>Providencia vermicola LLDRA6, a soil-borne Mn(II)-oxidizing bacterium, exploits a strategy of superoxide production coupled to hydrogen peroxide consumption to generate Mn oxides, as revealed by transcriptional up-regulation of genes for phenylacetic acid catabolism.</title>
        <authorList>
            <person name="Chen S."/>
            <person name="Ding Z."/>
            <person name="Chen J."/>
            <person name="Luo J."/>
            <person name="Ruan X."/>
            <person name="Li Z."/>
            <person name="Liao F."/>
            <person name="He J."/>
            <person name="Li D."/>
        </authorList>
    </citation>
    <scope>NUCLEOTIDE SEQUENCE [LARGE SCALE GENOMIC DNA]</scope>
    <source>
        <strain evidence="2">LLDRA6</strain>
    </source>
</reference>
<name>A0ABX7AFP5_9GAMM</name>